<dbReference type="Proteomes" id="UP000694388">
    <property type="component" value="Unplaced"/>
</dbReference>
<feature type="region of interest" description="Disordered" evidence="2">
    <location>
        <begin position="650"/>
        <end position="703"/>
    </location>
</feature>
<evidence type="ECO:0000313" key="4">
    <source>
        <dbReference type="Ensembl" id="ENSEBUP00000008489.1"/>
    </source>
</evidence>
<accession>A0A8C4WPX8</accession>
<dbReference type="PANTHER" id="PTHR22957:SF333">
    <property type="entry name" value="TBC1 DOMAIN FAMILY MEMBER 25"/>
    <property type="match status" value="1"/>
</dbReference>
<dbReference type="GO" id="GO:0005776">
    <property type="term" value="C:autophagosome"/>
    <property type="evidence" value="ECO:0007669"/>
    <property type="project" value="TreeGrafter"/>
</dbReference>
<dbReference type="Gene3D" id="1.10.472.80">
    <property type="entry name" value="Ypt/Rab-GAP domain of gyp1p, domain 3"/>
    <property type="match status" value="1"/>
</dbReference>
<evidence type="ECO:0000256" key="2">
    <source>
        <dbReference type="SAM" id="MobiDB-lite"/>
    </source>
</evidence>
<feature type="region of interest" description="Disordered" evidence="2">
    <location>
        <begin position="541"/>
        <end position="572"/>
    </location>
</feature>
<dbReference type="PANTHER" id="PTHR22957">
    <property type="entry name" value="TBC1 DOMAIN FAMILY MEMBER GTPASE-ACTIVATING PROTEIN"/>
    <property type="match status" value="1"/>
</dbReference>
<feature type="compositionally biased region" description="Low complexity" evidence="2">
    <location>
        <begin position="543"/>
        <end position="553"/>
    </location>
</feature>
<keyword evidence="5" id="KW-1185">Reference proteome</keyword>
<sequence length="703" mass="77853">MAVRAASIEEFDVVRVKVKKYDGSSQPEARSFSVDPQITSLDVLQHILVRAFQLSGKRAFLLSYLSRDERGQDVYLSLLSEWDLRTAFAAARPYLHLKLDLRPRPDSPGLEDWDVISPRDVPNMVPQLWERRPSALGFTHTLISQVGRTLSRMQQALSGVYGDDSVRSPVPPPLSDAEFRAFLGPDGQLARPHDLRLRVYHGGIEPSLRKVVWRHLLNVYPNGLSASERLAYMRRKASEYEDLCKAWQAWRGTDGTGCAYVAGVEQAVLKDVLRTDRGHPFFAGSDDCPRLVALRDLLVTFALTHPSLGYVQGMSDLASPLLFVMEDDARAYVSFCGLMRRLDSSFRPDGKAMAAKFSHLSALLHRYDPAFHAYLTDHGASHLFFCYRWLLLELKREFAFDDALRALEVMWGALPPDPPFSELQLTEPEALPFEQTLINQQSKTTISPSSQSSTVHPFPSNVAAVELAPRSSFTPPILCPSPSNTLSATLSSPEPCNAQMTSSGGMAPPSNSECNDPDISLADSFPSTIHSIRTFPFVPPTSNPVSPSASSPLPILPPPHPPITGDEASATTLPPPQDLGAGNPLLPFLCVAMLQEQRDAVISARLDHNDLAIHFDRLVRRHPLVPVLRRARTLFAEYLRAECWLQKEGAASNVKSEQVDDKEQLMENGQPEQQMAPRKQSQGLLGPDTKEDGNGELREADCS</sequence>
<dbReference type="InterPro" id="IPR000195">
    <property type="entry name" value="Rab-GAP-TBC_dom"/>
</dbReference>
<dbReference type="GO" id="GO:0005096">
    <property type="term" value="F:GTPase activator activity"/>
    <property type="evidence" value="ECO:0007669"/>
    <property type="project" value="UniProtKB-KW"/>
</dbReference>
<evidence type="ECO:0000256" key="1">
    <source>
        <dbReference type="ARBA" id="ARBA00022468"/>
    </source>
</evidence>
<proteinExistence type="predicted"/>
<dbReference type="GO" id="GO:1901096">
    <property type="term" value="P:regulation of autophagosome maturation"/>
    <property type="evidence" value="ECO:0007669"/>
    <property type="project" value="TreeGrafter"/>
</dbReference>
<feature type="compositionally biased region" description="Polar residues" evidence="2">
    <location>
        <begin position="484"/>
        <end position="514"/>
    </location>
</feature>
<dbReference type="GeneTree" id="ENSGT00940000159173"/>
<dbReference type="OMA" id="PFERQTS"/>
<feature type="compositionally biased region" description="Basic and acidic residues" evidence="2">
    <location>
        <begin position="688"/>
        <end position="703"/>
    </location>
</feature>
<feature type="domain" description="Rab-GAP TBC" evidence="3">
    <location>
        <begin position="203"/>
        <end position="414"/>
    </location>
</feature>
<dbReference type="PROSITE" id="PS50086">
    <property type="entry name" value="TBC_RABGAP"/>
    <property type="match status" value="1"/>
</dbReference>
<keyword evidence="1" id="KW-0343">GTPase activation</keyword>
<dbReference type="InterPro" id="IPR035969">
    <property type="entry name" value="Rab-GAP_TBC_sf"/>
</dbReference>
<reference evidence="4" key="2">
    <citation type="submission" date="2025-09" db="UniProtKB">
        <authorList>
            <consortium name="Ensembl"/>
        </authorList>
    </citation>
    <scope>IDENTIFICATION</scope>
</reference>
<evidence type="ECO:0000259" key="3">
    <source>
        <dbReference type="PROSITE" id="PS50086"/>
    </source>
</evidence>
<dbReference type="AlphaFoldDB" id="A0A8C4WPX8"/>
<dbReference type="SUPFAM" id="SSF47923">
    <property type="entry name" value="Ypt/Rab-GAP domain of gyp1p"/>
    <property type="match status" value="2"/>
</dbReference>
<dbReference type="Pfam" id="PF00566">
    <property type="entry name" value="RabGAP-TBC"/>
    <property type="match status" value="1"/>
</dbReference>
<reference evidence="4" key="1">
    <citation type="submission" date="2025-08" db="UniProtKB">
        <authorList>
            <consortium name="Ensembl"/>
        </authorList>
    </citation>
    <scope>IDENTIFICATION</scope>
</reference>
<dbReference type="Ensembl" id="ENSEBUT00000008994.1">
    <property type="protein sequence ID" value="ENSEBUP00000008489.1"/>
    <property type="gene ID" value="ENSEBUG00000005494.1"/>
</dbReference>
<name>A0A8C4WPX8_EPTBU</name>
<organism evidence="4 5">
    <name type="scientific">Eptatretus burgeri</name>
    <name type="common">Inshore hagfish</name>
    <dbReference type="NCBI Taxonomy" id="7764"/>
    <lineage>
        <taxon>Eukaryota</taxon>
        <taxon>Metazoa</taxon>
        <taxon>Chordata</taxon>
        <taxon>Craniata</taxon>
        <taxon>Vertebrata</taxon>
        <taxon>Cyclostomata</taxon>
        <taxon>Myxini</taxon>
        <taxon>Myxiniformes</taxon>
        <taxon>Myxinidae</taxon>
        <taxon>Eptatretinae</taxon>
        <taxon>Eptatretus</taxon>
    </lineage>
</organism>
<dbReference type="Gene3D" id="1.10.8.270">
    <property type="entry name" value="putative rabgap domain of human tbc1 domain family member 14 like domains"/>
    <property type="match status" value="1"/>
</dbReference>
<protein>
    <submittedName>
        <fullName evidence="4">TBC1 domain family, member 25</fullName>
    </submittedName>
</protein>
<feature type="region of interest" description="Disordered" evidence="2">
    <location>
        <begin position="484"/>
        <end position="520"/>
    </location>
</feature>
<evidence type="ECO:0000313" key="5">
    <source>
        <dbReference type="Proteomes" id="UP000694388"/>
    </source>
</evidence>
<dbReference type="SMART" id="SM00164">
    <property type="entry name" value="TBC"/>
    <property type="match status" value="1"/>
</dbReference>